<dbReference type="EMBL" id="UZAL01044040">
    <property type="protein sequence ID" value="VDP82033.1"/>
    <property type="molecule type" value="Genomic_DNA"/>
</dbReference>
<comment type="subcellular location">
    <subcellularLocation>
        <location evidence="1">Membrane</location>
        <topology evidence="1">Multi-pass membrane protein</topology>
    </subcellularLocation>
</comment>
<dbReference type="Proteomes" id="UP000269396">
    <property type="component" value="Unassembled WGS sequence"/>
</dbReference>
<sequence length="103" mass="11907">MNEFSKSKMLNLFNSCNSLPNNDNNNINNVGIFLRPLPPHYLPALRLFRGTFLLIFFLCLFGVNTYGWRSSGVNNVLIFELDPRTHLDHFQLLQVSSVNIKTY</sequence>
<evidence type="ECO:0000313" key="5">
    <source>
        <dbReference type="EMBL" id="VDP82033.1"/>
    </source>
</evidence>
<gene>
    <name evidence="5" type="ORF">SMTD_LOCUS20279</name>
</gene>
<dbReference type="STRING" id="31246.A0A183Q0Z3"/>
<reference evidence="5 6" key="1">
    <citation type="submission" date="2018-11" db="EMBL/GenBank/DDBJ databases">
        <authorList>
            <consortium name="Pathogen Informatics"/>
        </authorList>
    </citation>
    <scope>NUCLEOTIDE SEQUENCE [LARGE SCALE GENOMIC DNA]</scope>
    <source>
        <strain>Denwood</strain>
        <strain evidence="6">Zambia</strain>
    </source>
</reference>
<keyword evidence="2" id="KW-0812">Transmembrane</keyword>
<evidence type="ECO:0000313" key="6">
    <source>
        <dbReference type="Proteomes" id="UP000269396"/>
    </source>
</evidence>
<keyword evidence="3" id="KW-1133">Transmembrane helix</keyword>
<accession>A0A183Q0Z3</accession>
<evidence type="ECO:0000256" key="1">
    <source>
        <dbReference type="ARBA" id="ARBA00004141"/>
    </source>
</evidence>
<name>A0A183Q0Z3_9TREM</name>
<dbReference type="GO" id="GO:0016020">
    <property type="term" value="C:membrane"/>
    <property type="evidence" value="ECO:0007669"/>
    <property type="project" value="UniProtKB-SubCell"/>
</dbReference>
<keyword evidence="4" id="KW-0472">Membrane</keyword>
<evidence type="ECO:0000256" key="3">
    <source>
        <dbReference type="ARBA" id="ARBA00022989"/>
    </source>
</evidence>
<dbReference type="InterPro" id="IPR004342">
    <property type="entry name" value="EXS_C"/>
</dbReference>
<proteinExistence type="predicted"/>
<evidence type="ECO:0000256" key="4">
    <source>
        <dbReference type="ARBA" id="ARBA00023136"/>
    </source>
</evidence>
<dbReference type="AlphaFoldDB" id="A0A183Q0Z3"/>
<evidence type="ECO:0000256" key="2">
    <source>
        <dbReference type="ARBA" id="ARBA00022692"/>
    </source>
</evidence>
<keyword evidence="6" id="KW-1185">Reference proteome</keyword>
<protein>
    <submittedName>
        <fullName evidence="5">Uncharacterized protein</fullName>
    </submittedName>
</protein>
<organism evidence="5 6">
    <name type="scientific">Schistosoma mattheei</name>
    <dbReference type="NCBI Taxonomy" id="31246"/>
    <lineage>
        <taxon>Eukaryota</taxon>
        <taxon>Metazoa</taxon>
        <taxon>Spiralia</taxon>
        <taxon>Lophotrochozoa</taxon>
        <taxon>Platyhelminthes</taxon>
        <taxon>Trematoda</taxon>
        <taxon>Digenea</taxon>
        <taxon>Strigeidida</taxon>
        <taxon>Schistosomatoidea</taxon>
        <taxon>Schistosomatidae</taxon>
        <taxon>Schistosoma</taxon>
    </lineage>
</organism>
<dbReference type="Pfam" id="PF03124">
    <property type="entry name" value="EXS"/>
    <property type="match status" value="1"/>
</dbReference>